<dbReference type="InterPro" id="IPR036047">
    <property type="entry name" value="F-box-like_dom_sf"/>
</dbReference>
<dbReference type="SMART" id="SM00222">
    <property type="entry name" value="Sec7"/>
    <property type="match status" value="1"/>
</dbReference>
<reference evidence="2" key="1">
    <citation type="journal article" date="2023" name="Mol. Biol. Evol.">
        <title>Third-Generation Sequencing Reveals the Adaptive Role of the Epigenome in Three Deep-Sea Polychaetes.</title>
        <authorList>
            <person name="Perez M."/>
            <person name="Aroh O."/>
            <person name="Sun Y."/>
            <person name="Lan Y."/>
            <person name="Juniper S.K."/>
            <person name="Young C.R."/>
            <person name="Angers B."/>
            <person name="Qian P.Y."/>
        </authorList>
    </citation>
    <scope>NUCLEOTIDE SEQUENCE</scope>
    <source>
        <strain evidence="2">P08H-3</strain>
    </source>
</reference>
<dbReference type="Pfam" id="PF01369">
    <property type="entry name" value="Sec7"/>
    <property type="match status" value="1"/>
</dbReference>
<dbReference type="InterPro" id="IPR035999">
    <property type="entry name" value="Sec7_dom_sf"/>
</dbReference>
<feature type="domain" description="SEC7" evidence="1">
    <location>
        <begin position="91"/>
        <end position="276"/>
    </location>
</feature>
<protein>
    <recommendedName>
        <fullName evidence="1">SEC7 domain-containing protein</fullName>
    </recommendedName>
</protein>
<dbReference type="InterPro" id="IPR048003">
    <property type="entry name" value="FBXO8_F-box"/>
</dbReference>
<dbReference type="AlphaFoldDB" id="A0AAD9K5M0"/>
<accession>A0AAD9K5M0</accession>
<proteinExistence type="predicted"/>
<dbReference type="EMBL" id="JAODUP010000053">
    <property type="protein sequence ID" value="KAK2165224.1"/>
    <property type="molecule type" value="Genomic_DNA"/>
</dbReference>
<name>A0AAD9K5M0_9ANNE</name>
<gene>
    <name evidence="2" type="ORF">LSH36_53g06001</name>
</gene>
<dbReference type="CDD" id="cd22088">
    <property type="entry name" value="F-box_FBXO8"/>
    <property type="match status" value="1"/>
</dbReference>
<dbReference type="Pfam" id="PF12937">
    <property type="entry name" value="F-box-like"/>
    <property type="match status" value="1"/>
</dbReference>
<dbReference type="Proteomes" id="UP001208570">
    <property type="component" value="Unassembled WGS sequence"/>
</dbReference>
<evidence type="ECO:0000313" key="3">
    <source>
        <dbReference type="Proteomes" id="UP001208570"/>
    </source>
</evidence>
<organism evidence="2 3">
    <name type="scientific">Paralvinella palmiformis</name>
    <dbReference type="NCBI Taxonomy" id="53620"/>
    <lineage>
        <taxon>Eukaryota</taxon>
        <taxon>Metazoa</taxon>
        <taxon>Spiralia</taxon>
        <taxon>Lophotrochozoa</taxon>
        <taxon>Annelida</taxon>
        <taxon>Polychaeta</taxon>
        <taxon>Sedentaria</taxon>
        <taxon>Canalipalpata</taxon>
        <taxon>Terebellida</taxon>
        <taxon>Terebelliformia</taxon>
        <taxon>Alvinellidae</taxon>
        <taxon>Paralvinella</taxon>
    </lineage>
</organism>
<sequence>MGQILGRVQQVQKEAGLHRRQKKNQQGDVLPKTFPDLNHLPPELALLILSNLGATDLCLAACVWHDLASDELLWHGLCRSQWRQVTAYNHRHEDNFSFKSLYLKLDEATLTFNADPDLGMEYLFKHNLVENSTLEIAKFIHTACHLDWQSKRQYLEKRPDVLEKIIELQDFEHQFLPNALRKFFKETSPPNDRNDYLSLLVDKFSKRFCQCNPNLGLSNDTVYVICFSLIMLSVDLFNPHIKNKMSKREFIRNTRRAAEGINDEFAGHLYDNIYLIGHVAPKA</sequence>
<dbReference type="SUPFAM" id="SSF48425">
    <property type="entry name" value="Sec7 domain"/>
    <property type="match status" value="1"/>
</dbReference>
<dbReference type="Gene3D" id="1.10.220.20">
    <property type="match status" value="1"/>
</dbReference>
<dbReference type="Gene3D" id="1.10.1000.11">
    <property type="entry name" value="Arf Nucleotide-binding Site Opener,domain 2"/>
    <property type="match status" value="1"/>
</dbReference>
<dbReference type="GO" id="GO:0005085">
    <property type="term" value="F:guanyl-nucleotide exchange factor activity"/>
    <property type="evidence" value="ECO:0007669"/>
    <property type="project" value="InterPro"/>
</dbReference>
<keyword evidence="3" id="KW-1185">Reference proteome</keyword>
<evidence type="ECO:0000313" key="2">
    <source>
        <dbReference type="EMBL" id="KAK2165224.1"/>
    </source>
</evidence>
<dbReference type="InterPro" id="IPR023394">
    <property type="entry name" value="Sec7_C_sf"/>
</dbReference>
<dbReference type="InterPro" id="IPR001810">
    <property type="entry name" value="F-box_dom"/>
</dbReference>
<evidence type="ECO:0000259" key="1">
    <source>
        <dbReference type="PROSITE" id="PS50190"/>
    </source>
</evidence>
<dbReference type="PANTHER" id="PTHR10663:SF372">
    <property type="entry name" value="F-BOX ONLY PROTEIN 8"/>
    <property type="match status" value="1"/>
</dbReference>
<dbReference type="Gene3D" id="1.20.1280.50">
    <property type="match status" value="1"/>
</dbReference>
<dbReference type="PANTHER" id="PTHR10663">
    <property type="entry name" value="GUANYL-NUCLEOTIDE EXCHANGE FACTOR"/>
    <property type="match status" value="1"/>
</dbReference>
<dbReference type="PROSITE" id="PS50190">
    <property type="entry name" value="SEC7"/>
    <property type="match status" value="1"/>
</dbReference>
<dbReference type="InterPro" id="IPR000904">
    <property type="entry name" value="Sec7_dom"/>
</dbReference>
<dbReference type="SUPFAM" id="SSF81383">
    <property type="entry name" value="F-box domain"/>
    <property type="match status" value="1"/>
</dbReference>
<comment type="caution">
    <text evidence="2">The sequence shown here is derived from an EMBL/GenBank/DDBJ whole genome shotgun (WGS) entry which is preliminary data.</text>
</comment>
<dbReference type="GO" id="GO:0032012">
    <property type="term" value="P:regulation of ARF protein signal transduction"/>
    <property type="evidence" value="ECO:0007669"/>
    <property type="project" value="InterPro"/>
</dbReference>